<name>U4UHM0_DENPD</name>
<sequence>MESDAELKERASQMKQEFGKSVILSSVEPISNNVVSFLDPRLTREHSMFCNSDHLVGTVEKTLSIFGFQSTRTEMSNPAKRKVMLSITEYRQRKKLNTDRSDEQDMENDFQGNDDNNSSESFKNELSSKPRSRSSSTSAFNSEPTELERQRELSNLRLKKAFGLALDDEPRKPGEFPRESAIFIIPFNGLVIDMTAILNCEIESTIIPQTPLPTNVIALASLSELSMSPTLRATITPDRAYTPVLPPMREPVKSPSPVKEIETGQEPEVYVQREENVETVQEDQPNVVMQEESEDKTVETKDSKEGEEKTNLFYDPDDDERPAVVLEEPVDAKYVPPFNNPVYPNSNFNFASTIDDDSRYRSRNPSPPPNLGAEPFSSS</sequence>
<protein>
    <submittedName>
        <fullName evidence="2">Uncharacterized protein</fullName>
    </submittedName>
</protein>
<gene>
    <name evidence="2" type="ORF">D910_07465</name>
</gene>
<dbReference type="Proteomes" id="UP000030742">
    <property type="component" value="Unassembled WGS sequence"/>
</dbReference>
<reference evidence="2 3" key="1">
    <citation type="journal article" date="2013" name="Genome Biol.">
        <title>Draft genome of the mountain pine beetle, Dendroctonus ponderosae Hopkins, a major forest pest.</title>
        <authorList>
            <person name="Keeling C.I."/>
            <person name="Yuen M.M."/>
            <person name="Liao N.Y."/>
            <person name="Docking T.R."/>
            <person name="Chan S.K."/>
            <person name="Taylor G.A."/>
            <person name="Palmquist D.L."/>
            <person name="Jackman S.D."/>
            <person name="Nguyen A."/>
            <person name="Li M."/>
            <person name="Henderson H."/>
            <person name="Janes J.K."/>
            <person name="Zhao Y."/>
            <person name="Pandoh P."/>
            <person name="Moore R."/>
            <person name="Sperling F.A."/>
            <person name="Huber D.P."/>
            <person name="Birol I."/>
            <person name="Jones S.J."/>
            <person name="Bohlmann J."/>
        </authorList>
    </citation>
    <scope>NUCLEOTIDE SEQUENCE</scope>
</reference>
<feature type="region of interest" description="Disordered" evidence="1">
    <location>
        <begin position="286"/>
        <end position="322"/>
    </location>
</feature>
<dbReference type="OrthoDB" id="1928087at2759"/>
<dbReference type="AlphaFoldDB" id="U4UHM0"/>
<evidence type="ECO:0000256" key="1">
    <source>
        <dbReference type="SAM" id="MobiDB-lite"/>
    </source>
</evidence>
<evidence type="ECO:0000313" key="3">
    <source>
        <dbReference type="Proteomes" id="UP000030742"/>
    </source>
</evidence>
<organism evidence="2 3">
    <name type="scientific">Dendroctonus ponderosae</name>
    <name type="common">Mountain pine beetle</name>
    <dbReference type="NCBI Taxonomy" id="77166"/>
    <lineage>
        <taxon>Eukaryota</taxon>
        <taxon>Metazoa</taxon>
        <taxon>Ecdysozoa</taxon>
        <taxon>Arthropoda</taxon>
        <taxon>Hexapoda</taxon>
        <taxon>Insecta</taxon>
        <taxon>Pterygota</taxon>
        <taxon>Neoptera</taxon>
        <taxon>Endopterygota</taxon>
        <taxon>Coleoptera</taxon>
        <taxon>Polyphaga</taxon>
        <taxon>Cucujiformia</taxon>
        <taxon>Curculionidae</taxon>
        <taxon>Scolytinae</taxon>
        <taxon>Dendroctonus</taxon>
    </lineage>
</organism>
<feature type="region of interest" description="Disordered" evidence="1">
    <location>
        <begin position="242"/>
        <end position="267"/>
    </location>
</feature>
<feature type="compositionally biased region" description="Polar residues" evidence="1">
    <location>
        <begin position="110"/>
        <end position="121"/>
    </location>
</feature>
<proteinExistence type="predicted"/>
<feature type="compositionally biased region" description="Low complexity" evidence="1">
    <location>
        <begin position="336"/>
        <end position="350"/>
    </location>
</feature>
<feature type="compositionally biased region" description="Basic and acidic residues" evidence="1">
    <location>
        <begin position="295"/>
        <end position="310"/>
    </location>
</feature>
<feature type="region of interest" description="Disordered" evidence="1">
    <location>
        <begin position="336"/>
        <end position="379"/>
    </location>
</feature>
<dbReference type="EMBL" id="KB632204">
    <property type="protein sequence ID" value="ERL90111.1"/>
    <property type="molecule type" value="Genomic_DNA"/>
</dbReference>
<accession>U4UHM0</accession>
<evidence type="ECO:0000313" key="2">
    <source>
        <dbReference type="EMBL" id="ERL90111.1"/>
    </source>
</evidence>
<feature type="region of interest" description="Disordered" evidence="1">
    <location>
        <begin position="94"/>
        <end position="149"/>
    </location>
</feature>
<feature type="compositionally biased region" description="Low complexity" evidence="1">
    <location>
        <begin position="129"/>
        <end position="142"/>
    </location>
</feature>